<reference evidence="3 4" key="1">
    <citation type="submission" date="2016-01" db="EMBL/GenBank/DDBJ databases">
        <title>The new phylogeny of the genus Mycobacterium.</title>
        <authorList>
            <person name="Tarcisio F."/>
            <person name="Conor M."/>
            <person name="Antonella G."/>
            <person name="Elisabetta G."/>
            <person name="Giulia F.S."/>
            <person name="Sara T."/>
            <person name="Anna F."/>
            <person name="Clotilde B."/>
            <person name="Roberto B."/>
            <person name="Veronica D.S."/>
            <person name="Fabio R."/>
            <person name="Monica P."/>
            <person name="Olivier J."/>
            <person name="Enrico T."/>
            <person name="Nicola S."/>
        </authorList>
    </citation>
    <scope>NUCLEOTIDE SEQUENCE [LARGE SCALE GENOMIC DNA]</scope>
    <source>
        <strain evidence="3 4">DSM 45541</strain>
    </source>
</reference>
<gene>
    <name evidence="3" type="ORF">AWC12_08135</name>
</gene>
<keyword evidence="1" id="KW-0378">Hydrolase</keyword>
<dbReference type="AlphaFoldDB" id="A0A1X1WU22"/>
<dbReference type="Pfam" id="PF20434">
    <property type="entry name" value="BD-FAE"/>
    <property type="match status" value="1"/>
</dbReference>
<evidence type="ECO:0000256" key="1">
    <source>
        <dbReference type="ARBA" id="ARBA00022801"/>
    </source>
</evidence>
<dbReference type="PANTHER" id="PTHR48081">
    <property type="entry name" value="AB HYDROLASE SUPERFAMILY PROTEIN C4A8.06C"/>
    <property type="match status" value="1"/>
</dbReference>
<organism evidence="3 4">
    <name type="scientific">Mycolicibacterium iranicum</name>
    <name type="common">Mycobacterium iranicum</name>
    <dbReference type="NCBI Taxonomy" id="912594"/>
    <lineage>
        <taxon>Bacteria</taxon>
        <taxon>Bacillati</taxon>
        <taxon>Actinomycetota</taxon>
        <taxon>Actinomycetes</taxon>
        <taxon>Mycobacteriales</taxon>
        <taxon>Mycobacteriaceae</taxon>
        <taxon>Mycolicibacterium</taxon>
    </lineage>
</organism>
<dbReference type="Gene3D" id="3.40.50.1820">
    <property type="entry name" value="alpha/beta hydrolase"/>
    <property type="match status" value="1"/>
</dbReference>
<dbReference type="InterPro" id="IPR006311">
    <property type="entry name" value="TAT_signal"/>
</dbReference>
<feature type="domain" description="BD-FAE-like" evidence="2">
    <location>
        <begin position="130"/>
        <end position="300"/>
    </location>
</feature>
<comment type="caution">
    <text evidence="3">The sequence shown here is derived from an EMBL/GenBank/DDBJ whole genome shotgun (WGS) entry which is preliminary data.</text>
</comment>
<sequence>MEKWTMTAAPPRRAFLKTGLGVLAGLAGGAACSTPDLTARPSEREPHLTENYLVHTNLGYAAPAERSHLLDLYLPLAADDPVPVVIFQMGSAFRGGDTKGKALAEGDDAKVGALPAPGSMLSAPELAALWVPHGYAVVGLNVRSSSQAKFPAQIHDVKAAIRFLRAHAPTYGLDPDRFATMGNSSGGWIATMAALTSGRADLEGDLGNPAHSSSVRAAIDLFGPTDFLAMDAHRLPDGQVHDAPDSPESELMGFPIQADPSTVKKASPATYVTADSPPVFIAHGTADPLVPANQSEILFDAYVDAGATATLALLPDVGHTDAYLYAPNYSPGRVVKHTEGGTTTTGSDPAPTFDALLAFLDAHLNGEGAGR</sequence>
<accession>A0A1X1WU22</accession>
<dbReference type="InterPro" id="IPR029058">
    <property type="entry name" value="AB_hydrolase_fold"/>
</dbReference>
<evidence type="ECO:0000259" key="2">
    <source>
        <dbReference type="Pfam" id="PF20434"/>
    </source>
</evidence>
<dbReference type="EMBL" id="LQPC01000022">
    <property type="protein sequence ID" value="ORV90111.1"/>
    <property type="molecule type" value="Genomic_DNA"/>
</dbReference>
<evidence type="ECO:0000313" key="3">
    <source>
        <dbReference type="EMBL" id="ORV90111.1"/>
    </source>
</evidence>
<dbReference type="PROSITE" id="PS51257">
    <property type="entry name" value="PROKAR_LIPOPROTEIN"/>
    <property type="match status" value="1"/>
</dbReference>
<evidence type="ECO:0000313" key="4">
    <source>
        <dbReference type="Proteomes" id="UP000193622"/>
    </source>
</evidence>
<dbReference type="PANTHER" id="PTHR48081:SF13">
    <property type="entry name" value="ALPHA_BETA HYDROLASE"/>
    <property type="match status" value="1"/>
</dbReference>
<dbReference type="InterPro" id="IPR049492">
    <property type="entry name" value="BD-FAE-like_dom"/>
</dbReference>
<name>A0A1X1WU22_MYCIR</name>
<dbReference type="InterPro" id="IPR050300">
    <property type="entry name" value="GDXG_lipolytic_enzyme"/>
</dbReference>
<dbReference type="SUPFAM" id="SSF53474">
    <property type="entry name" value="alpha/beta-Hydrolases"/>
    <property type="match status" value="1"/>
</dbReference>
<proteinExistence type="predicted"/>
<dbReference type="GO" id="GO:0016787">
    <property type="term" value="F:hydrolase activity"/>
    <property type="evidence" value="ECO:0007669"/>
    <property type="project" value="UniProtKB-KW"/>
</dbReference>
<dbReference type="Proteomes" id="UP000193622">
    <property type="component" value="Unassembled WGS sequence"/>
</dbReference>
<dbReference type="PROSITE" id="PS51318">
    <property type="entry name" value="TAT"/>
    <property type="match status" value="1"/>
</dbReference>
<protein>
    <recommendedName>
        <fullName evidence="2">BD-FAE-like domain-containing protein</fullName>
    </recommendedName>
</protein>